<dbReference type="Proteomes" id="UP000663879">
    <property type="component" value="Unassembled WGS sequence"/>
</dbReference>
<keyword evidence="2" id="KW-1185">Reference proteome</keyword>
<organism evidence="1 2">
    <name type="scientific">Brachionus calyciflorus</name>
    <dbReference type="NCBI Taxonomy" id="104777"/>
    <lineage>
        <taxon>Eukaryota</taxon>
        <taxon>Metazoa</taxon>
        <taxon>Spiralia</taxon>
        <taxon>Gnathifera</taxon>
        <taxon>Rotifera</taxon>
        <taxon>Eurotatoria</taxon>
        <taxon>Monogononta</taxon>
        <taxon>Pseudotrocha</taxon>
        <taxon>Ploima</taxon>
        <taxon>Brachionidae</taxon>
        <taxon>Brachionus</taxon>
    </lineage>
</organism>
<comment type="caution">
    <text evidence="1">The sequence shown here is derived from an EMBL/GenBank/DDBJ whole genome shotgun (WGS) entry which is preliminary data.</text>
</comment>
<accession>A0A813Z658</accession>
<dbReference type="AlphaFoldDB" id="A0A813Z658"/>
<sequence>MNQYNSPIVNRLRSNKDYKLTKPLNKPNASAEFVYLVEQICSKKQQCVFEDPNTIFADLDVTCFSQDSPDLIDQICQKLDET</sequence>
<dbReference type="EMBL" id="CAJNOC010001827">
    <property type="protein sequence ID" value="CAF0893874.1"/>
    <property type="molecule type" value="Genomic_DNA"/>
</dbReference>
<proteinExistence type="predicted"/>
<gene>
    <name evidence="1" type="ORF">OXX778_LOCUS11049</name>
</gene>
<reference evidence="1" key="1">
    <citation type="submission" date="2021-02" db="EMBL/GenBank/DDBJ databases">
        <authorList>
            <person name="Nowell W R."/>
        </authorList>
    </citation>
    <scope>NUCLEOTIDE SEQUENCE</scope>
    <source>
        <strain evidence="1">Ploen Becks lab</strain>
    </source>
</reference>
<name>A0A813Z658_9BILA</name>
<evidence type="ECO:0000313" key="2">
    <source>
        <dbReference type="Proteomes" id="UP000663879"/>
    </source>
</evidence>
<protein>
    <submittedName>
        <fullName evidence="1">Uncharacterized protein</fullName>
    </submittedName>
</protein>
<feature type="non-terminal residue" evidence="1">
    <location>
        <position position="82"/>
    </location>
</feature>
<evidence type="ECO:0000313" key="1">
    <source>
        <dbReference type="EMBL" id="CAF0893874.1"/>
    </source>
</evidence>